<evidence type="ECO:0000313" key="2">
    <source>
        <dbReference type="Proteomes" id="UP000694845"/>
    </source>
</evidence>
<evidence type="ECO:0000256" key="1">
    <source>
        <dbReference type="SAM" id="MobiDB-lite"/>
    </source>
</evidence>
<proteinExistence type="predicted"/>
<keyword evidence="2" id="KW-1185">Reference proteome</keyword>
<dbReference type="GeneID" id="110974933"/>
<protein>
    <submittedName>
        <fullName evidence="3">Uncharacterized protein LOC110974933 isoform X3</fullName>
    </submittedName>
</protein>
<dbReference type="Proteomes" id="UP000694845">
    <property type="component" value="Unplaced"/>
</dbReference>
<evidence type="ECO:0000313" key="3">
    <source>
        <dbReference type="RefSeq" id="XP_022082606.1"/>
    </source>
</evidence>
<organism evidence="2 3">
    <name type="scientific">Acanthaster planci</name>
    <name type="common">Crown-of-thorns starfish</name>
    <dbReference type="NCBI Taxonomy" id="133434"/>
    <lineage>
        <taxon>Eukaryota</taxon>
        <taxon>Metazoa</taxon>
        <taxon>Echinodermata</taxon>
        <taxon>Eleutherozoa</taxon>
        <taxon>Asterozoa</taxon>
        <taxon>Asteroidea</taxon>
        <taxon>Valvatacea</taxon>
        <taxon>Valvatida</taxon>
        <taxon>Acanthasteridae</taxon>
        <taxon>Acanthaster</taxon>
    </lineage>
</organism>
<dbReference type="RefSeq" id="XP_022082606.1">
    <property type="nucleotide sequence ID" value="XM_022226914.1"/>
</dbReference>
<dbReference type="AlphaFoldDB" id="A0A8B7XRJ9"/>
<accession>A0A8B7XRJ9</accession>
<reference evidence="3" key="1">
    <citation type="submission" date="2025-08" db="UniProtKB">
        <authorList>
            <consortium name="RefSeq"/>
        </authorList>
    </citation>
    <scope>IDENTIFICATION</scope>
</reference>
<name>A0A8B7XRJ9_ACAPL</name>
<sequence length="149" mass="16456">MHIINCRIYVTMDEKRETVYVPPSKRKKIHKEGSDTGIDDDDRENDMSLRQLGCPPEERLPEGGLLMQQPVNVLIEVVNQLRNELRTHVTTVNNTKGDGNVIINGGTTNVYKQELPSGSSKVSAEVARISTADFYSEGGPRPPQGGGPR</sequence>
<feature type="region of interest" description="Disordered" evidence="1">
    <location>
        <begin position="23"/>
        <end position="48"/>
    </location>
</feature>
<gene>
    <name evidence="3" type="primary">LOC110974933</name>
</gene>